<evidence type="ECO:0000256" key="1">
    <source>
        <dbReference type="ARBA" id="ARBA00004651"/>
    </source>
</evidence>
<dbReference type="PANTHER" id="PTHR42770">
    <property type="entry name" value="AMINO ACID TRANSPORTER-RELATED"/>
    <property type="match status" value="1"/>
</dbReference>
<keyword evidence="5 6" id="KW-0472">Membrane</keyword>
<evidence type="ECO:0000256" key="3">
    <source>
        <dbReference type="ARBA" id="ARBA00022692"/>
    </source>
</evidence>
<dbReference type="GeneID" id="71928345"/>
<keyword evidence="4 6" id="KW-1133">Transmembrane helix</keyword>
<feature type="transmembrane region" description="Helical" evidence="6">
    <location>
        <begin position="401"/>
        <end position="420"/>
    </location>
</feature>
<feature type="transmembrane region" description="Helical" evidence="6">
    <location>
        <begin position="343"/>
        <end position="362"/>
    </location>
</feature>
<evidence type="ECO:0000256" key="2">
    <source>
        <dbReference type="ARBA" id="ARBA00022475"/>
    </source>
</evidence>
<feature type="transmembrane region" description="Helical" evidence="6">
    <location>
        <begin position="270"/>
        <end position="298"/>
    </location>
</feature>
<evidence type="ECO:0000313" key="7">
    <source>
        <dbReference type="EMBL" id="UPM42254.1"/>
    </source>
</evidence>
<feature type="transmembrane region" description="Helical" evidence="6">
    <location>
        <begin position="154"/>
        <end position="173"/>
    </location>
</feature>
<evidence type="ECO:0000313" key="8">
    <source>
        <dbReference type="Proteomes" id="UP000831768"/>
    </source>
</evidence>
<dbReference type="AlphaFoldDB" id="A0A8T9ZZQ7"/>
<dbReference type="PIRSF" id="PIRSF006060">
    <property type="entry name" value="AA_transporter"/>
    <property type="match status" value="1"/>
</dbReference>
<dbReference type="RefSeq" id="WP_247992929.1">
    <property type="nucleotide sequence ID" value="NZ_CP096019.1"/>
</dbReference>
<proteinExistence type="predicted"/>
<organism evidence="7 8">
    <name type="scientific">Halocatena salina</name>
    <dbReference type="NCBI Taxonomy" id="2934340"/>
    <lineage>
        <taxon>Archaea</taxon>
        <taxon>Methanobacteriati</taxon>
        <taxon>Methanobacteriota</taxon>
        <taxon>Stenosarchaea group</taxon>
        <taxon>Halobacteria</taxon>
        <taxon>Halobacteriales</taxon>
        <taxon>Natronomonadaceae</taxon>
        <taxon>Halocatena</taxon>
    </lineage>
</organism>
<feature type="transmembrane region" description="Helical" evidence="6">
    <location>
        <begin position="80"/>
        <end position="103"/>
    </location>
</feature>
<sequence length="436" mass="46469">MGNKFGLSETVSMMVGGVVGGGIYAALGVVVSIAGPAAWTAYLFAGLIALCAGYSYIHLNRNLDDDGASVTFIESYWGNATVAGMVGWTLLIGYIGTMAMYGYAFGAFSQHMLPVARVMGIQLRPVLSTLVVLVFIGLNLLGVRETGIAEDVLVVLKVAIILVFGFWGVWFAAQQRSLTLGTTDPGFSPLIGAAVTFVSYEGWQLLFYDQEMIEDSNETLGTATYVALSVAVLIYVLVAITTTNLLPQQVVKNQADVALMIAAGEFMPPVGVALVGLSALFSTASAINATLFSSALYAKNMLTDGLLPDQFGDADKSGAPARTVLIIGGLTILFTIYGSLEGITSFASLSFIVVFGAMNFLAVRERESLDANRYVPIVGFVGSLVFLPSMVYYLYTKEHAVFNAVVLLATAVLAVEILYFERESIEDGLRTAKKKL</sequence>
<protein>
    <submittedName>
        <fullName evidence="7">APC family permease</fullName>
    </submittedName>
</protein>
<dbReference type="GO" id="GO:0022857">
    <property type="term" value="F:transmembrane transporter activity"/>
    <property type="evidence" value="ECO:0007669"/>
    <property type="project" value="InterPro"/>
</dbReference>
<feature type="transmembrane region" description="Helical" evidence="6">
    <location>
        <begin position="319"/>
        <end position="337"/>
    </location>
</feature>
<feature type="transmembrane region" description="Helical" evidence="6">
    <location>
        <begin position="12"/>
        <end position="33"/>
    </location>
</feature>
<reference evidence="7" key="1">
    <citation type="submission" date="2022-04" db="EMBL/GenBank/DDBJ databases">
        <title>Halocatena sp. nov., isolated from a salt lake.</title>
        <authorList>
            <person name="Cui H.-L."/>
        </authorList>
    </citation>
    <scope>NUCLEOTIDE SEQUENCE</scope>
    <source>
        <strain evidence="7">AD-1</strain>
    </source>
</reference>
<feature type="transmembrane region" description="Helical" evidence="6">
    <location>
        <begin position="220"/>
        <end position="240"/>
    </location>
</feature>
<feature type="transmembrane region" description="Helical" evidence="6">
    <location>
        <begin position="39"/>
        <end position="59"/>
    </location>
</feature>
<dbReference type="Proteomes" id="UP000831768">
    <property type="component" value="Chromosome"/>
</dbReference>
<feature type="transmembrane region" description="Helical" evidence="6">
    <location>
        <begin position="185"/>
        <end position="208"/>
    </location>
</feature>
<dbReference type="PANTHER" id="PTHR42770:SF11">
    <property type="entry name" value="INNER MEMBRANE TRANSPORT PROTEIN YBAT"/>
    <property type="match status" value="1"/>
</dbReference>
<dbReference type="Gene3D" id="1.20.1740.10">
    <property type="entry name" value="Amino acid/polyamine transporter I"/>
    <property type="match status" value="1"/>
</dbReference>
<evidence type="ECO:0000256" key="4">
    <source>
        <dbReference type="ARBA" id="ARBA00022989"/>
    </source>
</evidence>
<keyword evidence="8" id="KW-1185">Reference proteome</keyword>
<gene>
    <name evidence="7" type="ORF">MW046_09820</name>
</gene>
<name>A0A8T9ZZQ7_9EURY</name>
<feature type="transmembrane region" description="Helical" evidence="6">
    <location>
        <begin position="374"/>
        <end position="395"/>
    </location>
</feature>
<comment type="subcellular location">
    <subcellularLocation>
        <location evidence="1">Cell membrane</location>
        <topology evidence="1">Multi-pass membrane protein</topology>
    </subcellularLocation>
</comment>
<feature type="transmembrane region" description="Helical" evidence="6">
    <location>
        <begin position="123"/>
        <end position="142"/>
    </location>
</feature>
<dbReference type="KEGG" id="haad:MW046_09820"/>
<evidence type="ECO:0000256" key="6">
    <source>
        <dbReference type="SAM" id="Phobius"/>
    </source>
</evidence>
<dbReference type="GO" id="GO:0005886">
    <property type="term" value="C:plasma membrane"/>
    <property type="evidence" value="ECO:0007669"/>
    <property type="project" value="UniProtKB-SubCell"/>
</dbReference>
<accession>A0A8T9ZZQ7</accession>
<dbReference type="EMBL" id="CP096019">
    <property type="protein sequence ID" value="UPM42254.1"/>
    <property type="molecule type" value="Genomic_DNA"/>
</dbReference>
<dbReference type="InterPro" id="IPR050367">
    <property type="entry name" value="APC_superfamily"/>
</dbReference>
<keyword evidence="3 6" id="KW-0812">Transmembrane</keyword>
<dbReference type="InterPro" id="IPR002293">
    <property type="entry name" value="AA/rel_permease1"/>
</dbReference>
<keyword evidence="2" id="KW-1003">Cell membrane</keyword>
<evidence type="ECO:0000256" key="5">
    <source>
        <dbReference type="ARBA" id="ARBA00023136"/>
    </source>
</evidence>
<dbReference type="Pfam" id="PF13520">
    <property type="entry name" value="AA_permease_2"/>
    <property type="match status" value="1"/>
</dbReference>